<evidence type="ECO:0000313" key="9">
    <source>
        <dbReference type="EMBL" id="KAJ7323450.1"/>
    </source>
</evidence>
<evidence type="ECO:0000313" key="10">
    <source>
        <dbReference type="Proteomes" id="UP001163046"/>
    </source>
</evidence>
<dbReference type="AlphaFoldDB" id="A0A9W9YBQ0"/>
<keyword evidence="4 7" id="KW-1133">Transmembrane helix</keyword>
<dbReference type="Proteomes" id="UP001163046">
    <property type="component" value="Unassembled WGS sequence"/>
</dbReference>
<feature type="transmembrane region" description="Helical" evidence="7">
    <location>
        <begin position="101"/>
        <end position="118"/>
    </location>
</feature>
<sequence length="352" mass="39494">MANKCPRQYKCGTIVPGWLKGNLPSVQEGLCPEKSAFIKAGIVAIRPKQAEVRNCGGFYVYKLGRAPYCQMRYCGNGKMVYLRTADKSSTVPHLKGEARHLSLSSFFVSFMLSSTLILQLLHRMNLLLFVSAALFCIVYPANSTGVPPNVAVPVGCFRDNSRQRALPILLKSWRGHLDWNTDLKYVVVGCALEAQKLGYTHFGVQFYGECWSGPNAHKTYDMYGSSSDCTSYVGMENTNLVYRRVGDDAPQQYVKVGCFKDKVNPQERALPELLFNARGNIDWANLKQIVERCARKAQEKNYMYFSMQFYGECWSGVTAPMTYDRYGHSSSCLSDVGEARTNLVYRLVGNGL</sequence>
<keyword evidence="10" id="KW-1185">Reference proteome</keyword>
<evidence type="ECO:0000256" key="5">
    <source>
        <dbReference type="ARBA" id="ARBA00023136"/>
    </source>
</evidence>
<keyword evidence="3" id="KW-0732">Signal</keyword>
<proteinExistence type="predicted"/>
<evidence type="ECO:0000256" key="6">
    <source>
        <dbReference type="ARBA" id="ARBA00023157"/>
    </source>
</evidence>
<dbReference type="Pfam" id="PF23283">
    <property type="entry name" value="D8C_UMOD"/>
    <property type="match status" value="1"/>
</dbReference>
<dbReference type="InterPro" id="IPR057774">
    <property type="entry name" value="D8C_UMOD/GP2/OIT3-like"/>
</dbReference>
<dbReference type="PANTHER" id="PTHR16059:SF25">
    <property type="entry name" value="LYSOZYME"/>
    <property type="match status" value="1"/>
</dbReference>
<keyword evidence="6" id="KW-1015">Disulfide bond</keyword>
<organism evidence="9 10">
    <name type="scientific">Desmophyllum pertusum</name>
    <dbReference type="NCBI Taxonomy" id="174260"/>
    <lineage>
        <taxon>Eukaryota</taxon>
        <taxon>Metazoa</taxon>
        <taxon>Cnidaria</taxon>
        <taxon>Anthozoa</taxon>
        <taxon>Hexacorallia</taxon>
        <taxon>Scleractinia</taxon>
        <taxon>Caryophylliina</taxon>
        <taxon>Caryophylliidae</taxon>
        <taxon>Desmophyllum</taxon>
    </lineage>
</organism>
<dbReference type="GO" id="GO:0016020">
    <property type="term" value="C:membrane"/>
    <property type="evidence" value="ECO:0007669"/>
    <property type="project" value="UniProtKB-SubCell"/>
</dbReference>
<dbReference type="EMBL" id="MU827814">
    <property type="protein sequence ID" value="KAJ7323450.1"/>
    <property type="molecule type" value="Genomic_DNA"/>
</dbReference>
<keyword evidence="2 7" id="KW-0812">Transmembrane</keyword>
<evidence type="ECO:0000256" key="7">
    <source>
        <dbReference type="SAM" id="Phobius"/>
    </source>
</evidence>
<feature type="domain" description="UMOD/GP2/OIT3-like D8C" evidence="8">
    <location>
        <begin position="1"/>
        <end position="74"/>
    </location>
</feature>
<comment type="subcellular location">
    <subcellularLocation>
        <location evidence="1">Membrane</location>
        <topology evidence="1">Single-pass membrane protein</topology>
    </subcellularLocation>
</comment>
<dbReference type="OrthoDB" id="5985073at2759"/>
<comment type="caution">
    <text evidence="9">The sequence shown here is derived from an EMBL/GenBank/DDBJ whole genome shotgun (WGS) entry which is preliminary data.</text>
</comment>
<name>A0A9W9YBQ0_9CNID</name>
<reference evidence="9" key="1">
    <citation type="submission" date="2023-01" db="EMBL/GenBank/DDBJ databases">
        <title>Genome assembly of the deep-sea coral Lophelia pertusa.</title>
        <authorList>
            <person name="Herrera S."/>
            <person name="Cordes E."/>
        </authorList>
    </citation>
    <scope>NUCLEOTIDE SEQUENCE</scope>
    <source>
        <strain evidence="9">USNM1676648</strain>
        <tissue evidence="9">Polyp</tissue>
    </source>
</reference>
<evidence type="ECO:0000256" key="2">
    <source>
        <dbReference type="ARBA" id="ARBA00022692"/>
    </source>
</evidence>
<keyword evidence="5 7" id="KW-0472">Membrane</keyword>
<evidence type="ECO:0000256" key="1">
    <source>
        <dbReference type="ARBA" id="ARBA00004167"/>
    </source>
</evidence>
<evidence type="ECO:0000259" key="8">
    <source>
        <dbReference type="Pfam" id="PF23283"/>
    </source>
</evidence>
<gene>
    <name evidence="9" type="ORF">OS493_031650</name>
</gene>
<evidence type="ECO:0000256" key="4">
    <source>
        <dbReference type="ARBA" id="ARBA00022989"/>
    </source>
</evidence>
<dbReference type="PANTHER" id="PTHR16059">
    <property type="entry name" value="ANTHRAX TOXIN RECEPTOR"/>
    <property type="match status" value="1"/>
</dbReference>
<evidence type="ECO:0000256" key="3">
    <source>
        <dbReference type="ARBA" id="ARBA00022729"/>
    </source>
</evidence>
<protein>
    <recommendedName>
        <fullName evidence="8">UMOD/GP2/OIT3-like D8C domain-containing protein</fullName>
    </recommendedName>
</protein>
<accession>A0A9W9YBQ0</accession>